<dbReference type="RefSeq" id="WP_175544654.1">
    <property type="nucleotide sequence ID" value="NZ_FOAG01000001.1"/>
</dbReference>
<evidence type="ECO:0000313" key="2">
    <source>
        <dbReference type="Proteomes" id="UP000199582"/>
    </source>
</evidence>
<dbReference type="Gene3D" id="3.10.450.620">
    <property type="entry name" value="JHP933, nucleotidyltransferase-like core domain"/>
    <property type="match status" value="1"/>
</dbReference>
<dbReference type="InterPro" id="IPR014942">
    <property type="entry name" value="AbiEii"/>
</dbReference>
<keyword evidence="1" id="KW-0808">Transferase</keyword>
<proteinExistence type="predicted"/>
<dbReference type="Proteomes" id="UP000199582">
    <property type="component" value="Unassembled WGS sequence"/>
</dbReference>
<keyword evidence="2" id="KW-1185">Reference proteome</keyword>
<evidence type="ECO:0000313" key="1">
    <source>
        <dbReference type="EMBL" id="SEK32697.1"/>
    </source>
</evidence>
<sequence length="469" mass="53113">MIDQEEIKANAIKFDIHHSNVERDYVFGWLLKSIFENDYLRSRLVFKGGNCLRKAFYPDTRFSADLDFSVSDAIDAEKMGEQINGACRKAQASCGVEFRIDRNTFTAGPVVDSARRSYKGRVYFTDFFGNQDDLTISVKLDVTDFDRLHLPASKRQLIHPYSDASACSVELNCMALEEVVANKLKCLMQRRHSHDLFDLVYSTFIDRSIELDRGLVLRTFLNKTIFSASPGAAKGILLGIPMAFFAGVWEKYIRCPKSTRFSFDRAVEGFKDSIEHLFDGVSGGGWGEQLYFGGEHRHMILEAGAERRLMKLTYHGVERIIEPYSLAYKQAAGKPAREYFYAYDTTGGQSRGPSIKAFLNTGVEALSLTDEKFEPRYEIELSKAGEEARNAYFGKDFSAAQAGGTARSPKTRIGRMPKATVFRGYEKTYKVQCPYCQKTFTRKTQSLDLNEHKSPDGYQCGGRRGFRVF</sequence>
<organism evidence="1 2">
    <name type="scientific">Roseovarius azorensis</name>
    <dbReference type="NCBI Taxonomy" id="1287727"/>
    <lineage>
        <taxon>Bacteria</taxon>
        <taxon>Pseudomonadati</taxon>
        <taxon>Pseudomonadota</taxon>
        <taxon>Alphaproteobacteria</taxon>
        <taxon>Rhodobacterales</taxon>
        <taxon>Roseobacteraceae</taxon>
        <taxon>Roseovarius</taxon>
    </lineage>
</organism>
<dbReference type="EMBL" id="FOAG01000001">
    <property type="protein sequence ID" value="SEK32697.1"/>
    <property type="molecule type" value="Genomic_DNA"/>
</dbReference>
<dbReference type="AlphaFoldDB" id="A0A1H7G5G1"/>
<gene>
    <name evidence="1" type="ORF">SAMN05443999_101218</name>
</gene>
<dbReference type="GO" id="GO:0016740">
    <property type="term" value="F:transferase activity"/>
    <property type="evidence" value="ECO:0007669"/>
    <property type="project" value="UniProtKB-KW"/>
</dbReference>
<reference evidence="1 2" key="1">
    <citation type="submission" date="2016-10" db="EMBL/GenBank/DDBJ databases">
        <authorList>
            <person name="de Groot N.N."/>
        </authorList>
    </citation>
    <scope>NUCLEOTIDE SEQUENCE [LARGE SCALE GENOMIC DNA]</scope>
    <source>
        <strain evidence="1 2">DSM 100674</strain>
    </source>
</reference>
<name>A0A1H7G5G1_9RHOB</name>
<accession>A0A1H7G5G1</accession>
<protein>
    <submittedName>
        <fullName evidence="1">Predicted nucleotidyltransferase component of viral defense system</fullName>
    </submittedName>
</protein>
<dbReference type="Pfam" id="PF08843">
    <property type="entry name" value="AbiEii"/>
    <property type="match status" value="1"/>
</dbReference>